<feature type="chain" id="PRO_5046100715" evidence="1">
    <location>
        <begin position="23"/>
        <end position="209"/>
    </location>
</feature>
<reference evidence="2 3" key="1">
    <citation type="submission" date="2009-12" db="EMBL/GenBank/DDBJ databases">
        <authorList>
            <person name="Shrivastava S."/>
            <person name="Madupu R."/>
            <person name="Durkin A.S."/>
            <person name="Torralba M."/>
            <person name="Methe B."/>
            <person name="Sutton G.G."/>
            <person name="Strausberg R.L."/>
            <person name="Nelson K.E."/>
        </authorList>
    </citation>
    <scope>NUCLEOTIDE SEQUENCE [LARGE SCALE GENOMIC DNA]</scope>
    <source>
        <strain evidence="2 3">W5455</strain>
    </source>
</reference>
<organism evidence="2 3">
    <name type="scientific">Pyramidobacter piscolens W5455</name>
    <dbReference type="NCBI Taxonomy" id="352165"/>
    <lineage>
        <taxon>Bacteria</taxon>
        <taxon>Thermotogati</taxon>
        <taxon>Synergistota</taxon>
        <taxon>Synergistia</taxon>
        <taxon>Synergistales</taxon>
        <taxon>Dethiosulfovibrionaceae</taxon>
        <taxon>Pyramidobacter</taxon>
    </lineage>
</organism>
<sequence length="209" mass="23396">MKMKKFARAAALCVLVACAATAAGAKTLNPGAAELKKMSVFLSNFTELGYYGFDVGDSGSDGLLHMKSKEGLVELIRFGVWHNYVNNFKSRVKRCADKNCPYGSLTIDGAFVAETVKKYFDIDLKNRNVEGSDFHYDGKLYHFEGADGESVYYAQVKEVFEEAGTLRMTGDVYNAEDESDRPATFEARVTPKTKQRNRYTILSLETQWK</sequence>
<keyword evidence="3" id="KW-1185">Reference proteome</keyword>
<name>A0ABP2HTC9_9BACT</name>
<accession>A0ABP2HTC9</accession>
<gene>
    <name evidence="2" type="ORF">HMPREF7215_2354</name>
</gene>
<protein>
    <submittedName>
        <fullName evidence="2">Uncharacterized protein</fullName>
    </submittedName>
</protein>
<keyword evidence="1" id="KW-0732">Signal</keyword>
<proteinExistence type="predicted"/>
<comment type="caution">
    <text evidence="2">The sequence shown here is derived from an EMBL/GenBank/DDBJ whole genome shotgun (WGS) entry which is preliminary data.</text>
</comment>
<evidence type="ECO:0000313" key="2">
    <source>
        <dbReference type="EMBL" id="EFB90569.1"/>
    </source>
</evidence>
<dbReference type="Proteomes" id="UP000006462">
    <property type="component" value="Unassembled WGS sequence"/>
</dbReference>
<feature type="signal peptide" evidence="1">
    <location>
        <begin position="1"/>
        <end position="22"/>
    </location>
</feature>
<evidence type="ECO:0000256" key="1">
    <source>
        <dbReference type="SAM" id="SignalP"/>
    </source>
</evidence>
<evidence type="ECO:0000313" key="3">
    <source>
        <dbReference type="Proteomes" id="UP000006462"/>
    </source>
</evidence>
<dbReference type="EMBL" id="ADFP01000074">
    <property type="protein sequence ID" value="EFB90569.1"/>
    <property type="molecule type" value="Genomic_DNA"/>
</dbReference>